<keyword evidence="6" id="KW-1185">Reference proteome</keyword>
<dbReference type="VEuPathDB" id="AmoebaDB:ACA1_004870"/>
<dbReference type="GO" id="GO:0000244">
    <property type="term" value="P:spliceosomal tri-snRNP complex assembly"/>
    <property type="evidence" value="ECO:0007669"/>
    <property type="project" value="TreeGrafter"/>
</dbReference>
<accession>L8GN18</accession>
<dbReference type="InterPro" id="IPR011990">
    <property type="entry name" value="TPR-like_helical_dom_sf"/>
</dbReference>
<dbReference type="GO" id="GO:0046540">
    <property type="term" value="C:U4/U6 x U5 tri-snRNP complex"/>
    <property type="evidence" value="ECO:0007669"/>
    <property type="project" value="TreeGrafter"/>
</dbReference>
<sequence>MSDNRKRYRETGAAPLNYVAGLGRGATGFTTRSDIGPARRCDNDPHVIVAVATVFWQDRKVDKARSWLNRAVVLNPDLGDTWAYFYKFEKQQGTEQSLAELVARCVRTDPRHGRYWTRVRKAPENARLKTDEVLKLVAASLPHP</sequence>
<evidence type="ECO:0000256" key="2">
    <source>
        <dbReference type="ARBA" id="ARBA00022737"/>
    </source>
</evidence>
<gene>
    <name evidence="5" type="ORF">ACA1_004870</name>
</gene>
<keyword evidence="2" id="KW-0677">Repeat</keyword>
<dbReference type="Proteomes" id="UP000011083">
    <property type="component" value="Unassembled WGS sequence"/>
</dbReference>
<dbReference type="OrthoDB" id="440128at2759"/>
<evidence type="ECO:0000313" key="6">
    <source>
        <dbReference type="Proteomes" id="UP000011083"/>
    </source>
</evidence>
<proteinExistence type="predicted"/>
<name>L8GN18_ACACF</name>
<dbReference type="AlphaFoldDB" id="L8GN18"/>
<feature type="domain" description="PRP1 splicing factor N-terminal" evidence="4">
    <location>
        <begin position="14"/>
        <end position="45"/>
    </location>
</feature>
<dbReference type="PANTHER" id="PTHR11246:SF1">
    <property type="entry name" value="PRE-MRNA-PROCESSING FACTOR 6"/>
    <property type="match status" value="1"/>
</dbReference>
<dbReference type="Gene3D" id="1.25.40.10">
    <property type="entry name" value="Tetratricopeptide repeat domain"/>
    <property type="match status" value="1"/>
</dbReference>
<dbReference type="SUPFAM" id="SSF48452">
    <property type="entry name" value="TPR-like"/>
    <property type="match status" value="1"/>
</dbReference>
<organism evidence="5 6">
    <name type="scientific">Acanthamoeba castellanii (strain ATCC 30010 / Neff)</name>
    <dbReference type="NCBI Taxonomy" id="1257118"/>
    <lineage>
        <taxon>Eukaryota</taxon>
        <taxon>Amoebozoa</taxon>
        <taxon>Discosea</taxon>
        <taxon>Longamoebia</taxon>
        <taxon>Centramoebida</taxon>
        <taxon>Acanthamoebidae</taxon>
        <taxon>Acanthamoeba</taxon>
    </lineage>
</organism>
<dbReference type="STRING" id="1257118.L8GN18"/>
<evidence type="ECO:0000256" key="1">
    <source>
        <dbReference type="ARBA" id="ARBA00004123"/>
    </source>
</evidence>
<dbReference type="PANTHER" id="PTHR11246">
    <property type="entry name" value="PRE-MRNA SPLICING FACTOR"/>
    <property type="match status" value="1"/>
</dbReference>
<dbReference type="OMA" id="IGPARRC"/>
<dbReference type="Pfam" id="PF06424">
    <property type="entry name" value="PRP1_N"/>
    <property type="match status" value="1"/>
</dbReference>
<keyword evidence="3" id="KW-0539">Nucleus</keyword>
<protein>
    <submittedName>
        <fullName evidence="5">Pre-mRNA-splicing factor prp1, putative</fullName>
    </submittedName>
</protein>
<dbReference type="InterPro" id="IPR010491">
    <property type="entry name" value="PRP1_N"/>
</dbReference>
<dbReference type="GO" id="GO:0071013">
    <property type="term" value="C:catalytic step 2 spliceosome"/>
    <property type="evidence" value="ECO:0007669"/>
    <property type="project" value="TreeGrafter"/>
</dbReference>
<dbReference type="KEGG" id="acan:ACA1_004870"/>
<evidence type="ECO:0000259" key="4">
    <source>
        <dbReference type="Pfam" id="PF06424"/>
    </source>
</evidence>
<dbReference type="InterPro" id="IPR045075">
    <property type="entry name" value="Syf1-like"/>
</dbReference>
<comment type="subcellular location">
    <subcellularLocation>
        <location evidence="1">Nucleus</location>
    </subcellularLocation>
</comment>
<evidence type="ECO:0000256" key="3">
    <source>
        <dbReference type="ARBA" id="ARBA00023242"/>
    </source>
</evidence>
<dbReference type="GeneID" id="14914702"/>
<evidence type="ECO:0000313" key="5">
    <source>
        <dbReference type="EMBL" id="ELR14128.1"/>
    </source>
</evidence>
<reference evidence="5 6" key="1">
    <citation type="journal article" date="2013" name="Genome Biol.">
        <title>Genome of Acanthamoeba castellanii highlights extensive lateral gene transfer and early evolution of tyrosine kinase signaling.</title>
        <authorList>
            <person name="Clarke M."/>
            <person name="Lohan A.J."/>
            <person name="Liu B."/>
            <person name="Lagkouvardos I."/>
            <person name="Roy S."/>
            <person name="Zafar N."/>
            <person name="Bertelli C."/>
            <person name="Schilde C."/>
            <person name="Kianianmomeni A."/>
            <person name="Burglin T.R."/>
            <person name="Frech C."/>
            <person name="Turcotte B."/>
            <person name="Kopec K.O."/>
            <person name="Synnott J.M."/>
            <person name="Choo C."/>
            <person name="Paponov I."/>
            <person name="Finkler A."/>
            <person name="Soon Heng Tan C."/>
            <person name="Hutchins A.P."/>
            <person name="Weinmeier T."/>
            <person name="Rattei T."/>
            <person name="Chu J.S."/>
            <person name="Gimenez G."/>
            <person name="Irimia M."/>
            <person name="Rigden D.J."/>
            <person name="Fitzpatrick D.A."/>
            <person name="Lorenzo-Morales J."/>
            <person name="Bateman A."/>
            <person name="Chiu C.H."/>
            <person name="Tang P."/>
            <person name="Hegemann P."/>
            <person name="Fromm H."/>
            <person name="Raoult D."/>
            <person name="Greub G."/>
            <person name="Miranda-Saavedra D."/>
            <person name="Chen N."/>
            <person name="Nash P."/>
            <person name="Ginger M.L."/>
            <person name="Horn M."/>
            <person name="Schaap P."/>
            <person name="Caler L."/>
            <person name="Loftus B."/>
        </authorList>
    </citation>
    <scope>NUCLEOTIDE SEQUENCE [LARGE SCALE GENOMIC DNA]</scope>
    <source>
        <strain evidence="5 6">Neff</strain>
    </source>
</reference>
<dbReference type="EMBL" id="KB008071">
    <property type="protein sequence ID" value="ELR14128.1"/>
    <property type="molecule type" value="Genomic_DNA"/>
</dbReference>
<dbReference type="RefSeq" id="XP_004336141.1">
    <property type="nucleotide sequence ID" value="XM_004336093.1"/>
</dbReference>